<proteinExistence type="predicted"/>
<name>A0A5J4UJQ7_9EUKA</name>
<dbReference type="EMBL" id="SNRW01015351">
    <property type="protein sequence ID" value="KAA6370473.1"/>
    <property type="molecule type" value="Genomic_DNA"/>
</dbReference>
<dbReference type="Proteomes" id="UP000324800">
    <property type="component" value="Unassembled WGS sequence"/>
</dbReference>
<gene>
    <name evidence="1" type="ORF">EZS28_034000</name>
</gene>
<accession>A0A5J4UJQ7</accession>
<protein>
    <submittedName>
        <fullName evidence="1">Uncharacterized protein</fullName>
    </submittedName>
</protein>
<dbReference type="AlphaFoldDB" id="A0A5J4UJQ7"/>
<reference evidence="1 2" key="1">
    <citation type="submission" date="2019-03" db="EMBL/GenBank/DDBJ databases">
        <title>Single cell metagenomics reveals metabolic interactions within the superorganism composed of flagellate Streblomastix strix and complex community of Bacteroidetes bacteria on its surface.</title>
        <authorList>
            <person name="Treitli S.C."/>
            <person name="Kolisko M."/>
            <person name="Husnik F."/>
            <person name="Keeling P."/>
            <person name="Hampl V."/>
        </authorList>
    </citation>
    <scope>NUCLEOTIDE SEQUENCE [LARGE SCALE GENOMIC DNA]</scope>
    <source>
        <strain evidence="1">ST1C</strain>
    </source>
</reference>
<sequence length="253" mass="28655">MEIDEQDDFVRVPRQPTQEQLLQDQLLRVAVESDDDYSETKGKRKAVGNALATLIGYLNRDVKRNCELGSLASAREYITRHLEKGYRVEAEDLDRNKDTHDNTVIYRKNGNIYAVDGFFAAPGFGGKNKKTGQRILKSKDTMLGYHGTGDYAIRLANKGKDKKIAVDNSLLTPYQRYQGFVKGKITEDNHWISSDKMPSEFNQIKKLVGQNMESIRPGSSKTVSLVTKLAAQLWNEILLQVTRQFDPQGARIQ</sequence>
<evidence type="ECO:0000313" key="2">
    <source>
        <dbReference type="Proteomes" id="UP000324800"/>
    </source>
</evidence>
<organism evidence="1 2">
    <name type="scientific">Streblomastix strix</name>
    <dbReference type="NCBI Taxonomy" id="222440"/>
    <lineage>
        <taxon>Eukaryota</taxon>
        <taxon>Metamonada</taxon>
        <taxon>Preaxostyla</taxon>
        <taxon>Oxymonadida</taxon>
        <taxon>Streblomastigidae</taxon>
        <taxon>Streblomastix</taxon>
    </lineage>
</organism>
<evidence type="ECO:0000313" key="1">
    <source>
        <dbReference type="EMBL" id="KAA6370473.1"/>
    </source>
</evidence>
<feature type="non-terminal residue" evidence="1">
    <location>
        <position position="253"/>
    </location>
</feature>
<comment type="caution">
    <text evidence="1">The sequence shown here is derived from an EMBL/GenBank/DDBJ whole genome shotgun (WGS) entry which is preliminary data.</text>
</comment>